<feature type="chain" id="PRO_5046385207" description="DUF4148 domain-containing protein" evidence="1">
    <location>
        <begin position="22"/>
        <end position="84"/>
    </location>
</feature>
<name>A0ABS2WCZ3_9GAMM</name>
<proteinExistence type="predicted"/>
<feature type="signal peptide" evidence="1">
    <location>
        <begin position="1"/>
        <end position="21"/>
    </location>
</feature>
<gene>
    <name evidence="2" type="ORF">JW498_19135</name>
</gene>
<comment type="caution">
    <text evidence="2">The sequence shown here is derived from an EMBL/GenBank/DDBJ whole genome shotgun (WGS) entry which is preliminary data.</text>
</comment>
<sequence>MLKRTLMLAAVATTLSVQAFAGHCPMDAKAIDNALPRSDLNEMQKAEVKALRDEGMRLHANGKHHESEKTMAHAMRMLLESRLE</sequence>
<accession>A0ABS2WCZ3</accession>
<reference evidence="2 3" key="1">
    <citation type="submission" date="2021-02" db="EMBL/GenBank/DDBJ databases">
        <title>A novel species of genus Amphritea isolated from a fishpond in China.</title>
        <authorList>
            <person name="Lu H."/>
        </authorList>
    </citation>
    <scope>NUCLEOTIDE SEQUENCE [LARGE SCALE GENOMIC DNA]</scope>
    <source>
        <strain evidence="2 3">RP18W</strain>
    </source>
</reference>
<keyword evidence="1" id="KW-0732">Signal</keyword>
<organism evidence="2 3">
    <name type="scientific">Amphritea pacifica</name>
    <dbReference type="NCBI Taxonomy" id="2811233"/>
    <lineage>
        <taxon>Bacteria</taxon>
        <taxon>Pseudomonadati</taxon>
        <taxon>Pseudomonadota</taxon>
        <taxon>Gammaproteobacteria</taxon>
        <taxon>Oceanospirillales</taxon>
        <taxon>Oceanospirillaceae</taxon>
        <taxon>Amphritea</taxon>
    </lineage>
</organism>
<dbReference type="Proteomes" id="UP000760472">
    <property type="component" value="Unassembled WGS sequence"/>
</dbReference>
<protein>
    <recommendedName>
        <fullName evidence="4">DUF4148 domain-containing protein</fullName>
    </recommendedName>
</protein>
<dbReference type="EMBL" id="JAFFZP010000041">
    <property type="protein sequence ID" value="MBN0989486.1"/>
    <property type="molecule type" value="Genomic_DNA"/>
</dbReference>
<evidence type="ECO:0008006" key="4">
    <source>
        <dbReference type="Google" id="ProtNLM"/>
    </source>
</evidence>
<evidence type="ECO:0000313" key="3">
    <source>
        <dbReference type="Proteomes" id="UP000760472"/>
    </source>
</evidence>
<dbReference type="RefSeq" id="WP_205212135.1">
    <property type="nucleotide sequence ID" value="NZ_JAFFZO010000043.1"/>
</dbReference>
<keyword evidence="3" id="KW-1185">Reference proteome</keyword>
<evidence type="ECO:0000313" key="2">
    <source>
        <dbReference type="EMBL" id="MBN0989486.1"/>
    </source>
</evidence>
<evidence type="ECO:0000256" key="1">
    <source>
        <dbReference type="SAM" id="SignalP"/>
    </source>
</evidence>